<keyword evidence="3" id="KW-1185">Reference proteome</keyword>
<dbReference type="RefSeq" id="WP_120024428.1">
    <property type="nucleotide sequence ID" value="NZ_QZFV01000087.1"/>
</dbReference>
<dbReference type="AlphaFoldDB" id="A0A419I355"/>
<sequence length="70" mass="7293">MEIYRTYGIADAVTRAGAPFDAEAGVARCETLAGEWQWLYDAEEPRGLPDLTASSGSASAAPGSELSSTP</sequence>
<name>A0A419I355_9PSEU</name>
<protein>
    <submittedName>
        <fullName evidence="2">Uncharacterized protein</fullName>
    </submittedName>
</protein>
<feature type="region of interest" description="Disordered" evidence="1">
    <location>
        <begin position="47"/>
        <end position="70"/>
    </location>
</feature>
<evidence type="ECO:0000313" key="2">
    <source>
        <dbReference type="EMBL" id="RJQ84456.1"/>
    </source>
</evidence>
<dbReference type="Proteomes" id="UP000285112">
    <property type="component" value="Unassembled WGS sequence"/>
</dbReference>
<evidence type="ECO:0000256" key="1">
    <source>
        <dbReference type="SAM" id="MobiDB-lite"/>
    </source>
</evidence>
<proteinExistence type="predicted"/>
<reference evidence="2 3" key="1">
    <citation type="submission" date="2018-09" db="EMBL/GenBank/DDBJ databases">
        <title>YIM PH 21725 draft genome.</title>
        <authorList>
            <person name="Miao C."/>
        </authorList>
    </citation>
    <scope>NUCLEOTIDE SEQUENCE [LARGE SCALE GENOMIC DNA]</scope>
    <source>
        <strain evidence="3">YIM PH21725</strain>
    </source>
</reference>
<gene>
    <name evidence="2" type="ORF">D5S19_17710</name>
</gene>
<dbReference type="EMBL" id="QZFV01000087">
    <property type="protein sequence ID" value="RJQ84456.1"/>
    <property type="molecule type" value="Genomic_DNA"/>
</dbReference>
<organism evidence="2 3">
    <name type="scientific">Amycolatopsis panacis</name>
    <dbReference type="NCBI Taxonomy" id="2340917"/>
    <lineage>
        <taxon>Bacteria</taxon>
        <taxon>Bacillati</taxon>
        <taxon>Actinomycetota</taxon>
        <taxon>Actinomycetes</taxon>
        <taxon>Pseudonocardiales</taxon>
        <taxon>Pseudonocardiaceae</taxon>
        <taxon>Amycolatopsis</taxon>
    </lineage>
</organism>
<feature type="compositionally biased region" description="Low complexity" evidence="1">
    <location>
        <begin position="53"/>
        <end position="70"/>
    </location>
</feature>
<evidence type="ECO:0000313" key="3">
    <source>
        <dbReference type="Proteomes" id="UP000285112"/>
    </source>
</evidence>
<accession>A0A419I355</accession>
<comment type="caution">
    <text evidence="2">The sequence shown here is derived from an EMBL/GenBank/DDBJ whole genome shotgun (WGS) entry which is preliminary data.</text>
</comment>